<evidence type="ECO:0000313" key="2">
    <source>
        <dbReference type="EMBL" id="GFM38400.1"/>
    </source>
</evidence>
<dbReference type="RefSeq" id="WP_174411009.1">
    <property type="nucleotide sequence ID" value="NZ_BLVP01000036.1"/>
</dbReference>
<organism evidence="2 3">
    <name type="scientific">Desulfovibrio psychrotolerans</name>
    <dbReference type="NCBI Taxonomy" id="415242"/>
    <lineage>
        <taxon>Bacteria</taxon>
        <taxon>Pseudomonadati</taxon>
        <taxon>Thermodesulfobacteriota</taxon>
        <taxon>Desulfovibrionia</taxon>
        <taxon>Desulfovibrionales</taxon>
        <taxon>Desulfovibrionaceae</taxon>
        <taxon>Desulfovibrio</taxon>
    </lineage>
</organism>
<dbReference type="AlphaFoldDB" id="A0A7J0BXH1"/>
<proteinExistence type="predicted"/>
<comment type="caution">
    <text evidence="2">The sequence shown here is derived from an EMBL/GenBank/DDBJ whole genome shotgun (WGS) entry which is preliminary data.</text>
</comment>
<dbReference type="Gene3D" id="2.40.320.10">
    <property type="entry name" value="Hypothetical Protein Pfu-838710-001"/>
    <property type="match status" value="1"/>
</dbReference>
<dbReference type="InterPro" id="IPR023577">
    <property type="entry name" value="CYTH_domain"/>
</dbReference>
<dbReference type="EMBL" id="BLVP01000036">
    <property type="protein sequence ID" value="GFM38400.1"/>
    <property type="molecule type" value="Genomic_DNA"/>
</dbReference>
<dbReference type="CDD" id="cd07890">
    <property type="entry name" value="CYTH-like_AC_IV-like"/>
    <property type="match status" value="1"/>
</dbReference>
<dbReference type="InterPro" id="IPR033469">
    <property type="entry name" value="CYTH-like_dom_sf"/>
</dbReference>
<gene>
    <name evidence="2" type="ORF">DSM19430T_30840</name>
</gene>
<dbReference type="SUPFAM" id="SSF55154">
    <property type="entry name" value="CYTH-like phosphatases"/>
    <property type="match status" value="1"/>
</dbReference>
<dbReference type="PANTHER" id="PTHR21028">
    <property type="entry name" value="SI:CH211-156B7.4"/>
    <property type="match status" value="1"/>
</dbReference>
<keyword evidence="3" id="KW-1185">Reference proteome</keyword>
<name>A0A7J0BXH1_9BACT</name>
<dbReference type="SMART" id="SM01118">
    <property type="entry name" value="CYTH"/>
    <property type="match status" value="1"/>
</dbReference>
<dbReference type="InterPro" id="IPR008173">
    <property type="entry name" value="Adenylyl_cyclase_CyaB"/>
</dbReference>
<sequence>MAHETELKFIDADFSSLRKCLAGLGAKSLGRHVERNMVFDTPERTLRQAHTLLRLRSQQWKDRQATLLTLKCPPSAPVPQDVKVYDERETAVDDFNAMRSVLEGLGYGVAFLYEKLREEWRLPGVEICLDTMPFGHVVELEGERDAILACARQLGLSMDKASRATYHELNRQWRLAEGLAPDESFCFPPQRLHELIKGL</sequence>
<evidence type="ECO:0000313" key="3">
    <source>
        <dbReference type="Proteomes" id="UP000503820"/>
    </source>
</evidence>
<dbReference type="PANTHER" id="PTHR21028:SF2">
    <property type="entry name" value="CYTH DOMAIN-CONTAINING PROTEIN"/>
    <property type="match status" value="1"/>
</dbReference>
<protein>
    <submittedName>
        <fullName evidence="2">Adenylate cyclase</fullName>
    </submittedName>
</protein>
<dbReference type="PROSITE" id="PS51707">
    <property type="entry name" value="CYTH"/>
    <property type="match status" value="1"/>
</dbReference>
<dbReference type="Proteomes" id="UP000503820">
    <property type="component" value="Unassembled WGS sequence"/>
</dbReference>
<feature type="domain" description="CYTH" evidence="1">
    <location>
        <begin position="2"/>
        <end position="172"/>
    </location>
</feature>
<evidence type="ECO:0000259" key="1">
    <source>
        <dbReference type="PROSITE" id="PS51707"/>
    </source>
</evidence>
<accession>A0A7J0BXH1</accession>
<dbReference type="Pfam" id="PF01928">
    <property type="entry name" value="CYTH"/>
    <property type="match status" value="1"/>
</dbReference>
<reference evidence="2 3" key="1">
    <citation type="submission" date="2020-05" db="EMBL/GenBank/DDBJ databases">
        <title>Draft genome sequence of Desulfovibrio psychrotolerans JS1T.</title>
        <authorList>
            <person name="Ueno A."/>
            <person name="Tamazawa S."/>
            <person name="Tamamura S."/>
            <person name="Murakami T."/>
            <person name="Kiyama T."/>
            <person name="Inomata H."/>
            <person name="Amano Y."/>
            <person name="Miyakawa K."/>
            <person name="Tamaki H."/>
            <person name="Naganuma T."/>
            <person name="Kaneko K."/>
        </authorList>
    </citation>
    <scope>NUCLEOTIDE SEQUENCE [LARGE SCALE GENOMIC DNA]</scope>
    <source>
        <strain evidence="2 3">JS1</strain>
    </source>
</reference>